<evidence type="ECO:0000313" key="3">
    <source>
        <dbReference type="Proteomes" id="UP000321577"/>
    </source>
</evidence>
<gene>
    <name evidence="2" type="ORF">BGE01nite_51050</name>
</gene>
<keyword evidence="1" id="KW-0732">Signal</keyword>
<evidence type="ECO:0000313" key="2">
    <source>
        <dbReference type="EMBL" id="GEP45814.1"/>
    </source>
</evidence>
<keyword evidence="3" id="KW-1185">Reference proteome</keyword>
<protein>
    <recommendedName>
        <fullName evidence="4">YHS domain-containing protein</fullName>
    </recommendedName>
</protein>
<dbReference type="AlphaFoldDB" id="A0A512MGG0"/>
<dbReference type="OrthoDB" id="200209at2"/>
<evidence type="ECO:0000256" key="1">
    <source>
        <dbReference type="SAM" id="SignalP"/>
    </source>
</evidence>
<dbReference type="RefSeq" id="WP_146855060.1">
    <property type="nucleotide sequence ID" value="NZ_BKAG01000059.1"/>
</dbReference>
<dbReference type="Proteomes" id="UP000321577">
    <property type="component" value="Unassembled WGS sequence"/>
</dbReference>
<evidence type="ECO:0008006" key="4">
    <source>
        <dbReference type="Google" id="ProtNLM"/>
    </source>
</evidence>
<accession>A0A512MGG0</accession>
<sequence>MKTKLTTLVTTLLLGLSLNAADVKPYPLKTCVVSGNELGSMGKPIKKVYDSQEIIFCCKPCIKKFEANPTKYLGKLPK</sequence>
<feature type="signal peptide" evidence="1">
    <location>
        <begin position="1"/>
        <end position="20"/>
    </location>
</feature>
<reference evidence="2 3" key="1">
    <citation type="submission" date="2019-07" db="EMBL/GenBank/DDBJ databases">
        <title>Whole genome shotgun sequence of Brevifollis gellanilyticus NBRC 108608.</title>
        <authorList>
            <person name="Hosoyama A."/>
            <person name="Uohara A."/>
            <person name="Ohji S."/>
            <person name="Ichikawa N."/>
        </authorList>
    </citation>
    <scope>NUCLEOTIDE SEQUENCE [LARGE SCALE GENOMIC DNA]</scope>
    <source>
        <strain evidence="2 3">NBRC 108608</strain>
    </source>
</reference>
<feature type="chain" id="PRO_5021759973" description="YHS domain-containing protein" evidence="1">
    <location>
        <begin position="21"/>
        <end position="78"/>
    </location>
</feature>
<name>A0A512MGG0_9BACT</name>
<organism evidence="2 3">
    <name type="scientific">Brevifollis gellanilyticus</name>
    <dbReference type="NCBI Taxonomy" id="748831"/>
    <lineage>
        <taxon>Bacteria</taxon>
        <taxon>Pseudomonadati</taxon>
        <taxon>Verrucomicrobiota</taxon>
        <taxon>Verrucomicrobiia</taxon>
        <taxon>Verrucomicrobiales</taxon>
        <taxon>Verrucomicrobiaceae</taxon>
    </lineage>
</organism>
<proteinExistence type="predicted"/>
<dbReference type="EMBL" id="BKAG01000059">
    <property type="protein sequence ID" value="GEP45814.1"/>
    <property type="molecule type" value="Genomic_DNA"/>
</dbReference>
<comment type="caution">
    <text evidence="2">The sequence shown here is derived from an EMBL/GenBank/DDBJ whole genome shotgun (WGS) entry which is preliminary data.</text>
</comment>